<comment type="similarity">
    <text evidence="2 14 15">Belongs to the TonB-dependent receptor family.</text>
</comment>
<dbReference type="GO" id="GO:0015344">
    <property type="term" value="F:siderophore uptake transmembrane transporter activity"/>
    <property type="evidence" value="ECO:0007669"/>
    <property type="project" value="TreeGrafter"/>
</dbReference>
<dbReference type="Gene3D" id="2.40.170.20">
    <property type="entry name" value="TonB-dependent receptor, beta-barrel domain"/>
    <property type="match status" value="1"/>
</dbReference>
<evidence type="ECO:0000256" key="11">
    <source>
        <dbReference type="ARBA" id="ARBA00023136"/>
    </source>
</evidence>
<evidence type="ECO:0000256" key="6">
    <source>
        <dbReference type="ARBA" id="ARBA00022692"/>
    </source>
</evidence>
<keyword evidence="11 14" id="KW-0472">Membrane</keyword>
<evidence type="ECO:0000256" key="15">
    <source>
        <dbReference type="RuleBase" id="RU003357"/>
    </source>
</evidence>
<evidence type="ECO:0000256" key="3">
    <source>
        <dbReference type="ARBA" id="ARBA00022448"/>
    </source>
</evidence>
<dbReference type="Pfam" id="PF00593">
    <property type="entry name" value="TonB_dep_Rec_b-barrel"/>
    <property type="match status" value="1"/>
</dbReference>
<reference evidence="17 18" key="1">
    <citation type="submission" date="2017-08" db="EMBL/GenBank/DDBJ databases">
        <title>WGS of Clinical strains of the CDC Group NO-1 linked to zoonotic infections in humans.</title>
        <authorList>
            <person name="Bernier A.-M."/>
            <person name="Bernard K."/>
        </authorList>
    </citation>
    <scope>NUCLEOTIDE SEQUENCE [LARGE SCALE GENOMIC DNA]</scope>
    <source>
        <strain evidence="17 18">NML00-0135</strain>
    </source>
</reference>
<evidence type="ECO:0000256" key="10">
    <source>
        <dbReference type="ARBA" id="ARBA00023077"/>
    </source>
</evidence>
<dbReference type="InterPro" id="IPR000531">
    <property type="entry name" value="Beta-barrel_TonB"/>
</dbReference>
<protein>
    <submittedName>
        <fullName evidence="17">TonB-dependent siderophore receptor</fullName>
    </submittedName>
</protein>
<dbReference type="GO" id="GO:0009279">
    <property type="term" value="C:cell outer membrane"/>
    <property type="evidence" value="ECO:0007669"/>
    <property type="project" value="UniProtKB-SubCell"/>
</dbReference>
<keyword evidence="4 14" id="KW-1134">Transmembrane beta strand</keyword>
<dbReference type="RefSeq" id="WP_095538307.1">
    <property type="nucleotide sequence ID" value="NZ_NSJB01000001.1"/>
</dbReference>
<dbReference type="InterPro" id="IPR037066">
    <property type="entry name" value="Plug_dom_sf"/>
</dbReference>
<dbReference type="InterPro" id="IPR011662">
    <property type="entry name" value="Secretin/TonB_short_N"/>
</dbReference>
<sequence>MQTAPGLALRPLVLAAHIGLAGGLAAAALWASPAQAQPQSQPGSAAAAPRHYAIEAGPLHVVLMRFLAESGALLSGSAELAQGRQSPGVQGRHSPQSGLVALLAGSGLQAVQQADGSYVLRPAPAQPAAQARRATQAQTLPAVTVQAAPESATGPVLGYAARRNATATKTDTPLLETPQSVTVIGAQELEMRQAEDMNQALSYAAGVHRSEGSDRTTDSFFIRGFSAGADAGSLFMDGLKYKVNPYSGRMEPYGMERLELLKGASSVLYGMSGPGGVINAVSKRPSAEPLRELRAELGNFRRKQVAGDFGGKLTEDGVWTWRLTGLLRDSDTFVEHVPDKRRFIAPALKWQPSANTALTLLAHYQHDRTAYLYGLPAEGTLLPNPNGRIPRQRLIGEPGFDRYAHDLYALGYQFEHAFSPALKLRHNLRYFKGDGQYVNVGDDGWADAALRQINRYGVERYDRNQSLTSDTSLQYQWRSGGMKHTSLIGLDSLRQHDDSEQYNLQTQPLDVFTPRYGSAVAEREASTGYSPNTRTRRVGLYAQNQMKFGQHWVALLGGRYDRVRHSEWNFFTGERSADNERTSAFTGRAGLVYLAGNGWAPFASFSQSFEPQAGTDRTGARFKPTRGQQWELGLRYQPEGSRTLLSASLYQLTKRNNLVGDPVDSNFSVQLGKVRSRGLELEARTAIGKHVNLITAYAYTDARTIESSPLTPEEVGKRSGGVPRQQFSLWGDYHFASQGLPGLHMGAGLRHVGGTRGVWMDANVPAYTVLDAMIGYDHGLWRFALNVSNLTDKTYIASCTYGCFYGEPRKVTASLTWRW</sequence>
<comment type="caution">
    <text evidence="17">The sequence shown here is derived from an EMBL/GenBank/DDBJ whole genome shotgun (WGS) entry which is preliminary data.</text>
</comment>
<evidence type="ECO:0000259" key="16">
    <source>
        <dbReference type="SMART" id="SM00965"/>
    </source>
</evidence>
<comment type="subcellular location">
    <subcellularLocation>
        <location evidence="1 14">Cell outer membrane</location>
        <topology evidence="1 14">Multi-pass membrane protein</topology>
    </subcellularLocation>
</comment>
<dbReference type="EMBL" id="NSJB01000001">
    <property type="protein sequence ID" value="PAT38028.1"/>
    <property type="molecule type" value="Genomic_DNA"/>
</dbReference>
<keyword evidence="6 14" id="KW-0812">Transmembrane</keyword>
<organism evidence="17 18">
    <name type="scientific">Vandammella animalimorsus</name>
    <dbReference type="NCBI Taxonomy" id="2029117"/>
    <lineage>
        <taxon>Bacteria</taxon>
        <taxon>Pseudomonadati</taxon>
        <taxon>Pseudomonadota</taxon>
        <taxon>Betaproteobacteria</taxon>
        <taxon>Burkholderiales</taxon>
        <taxon>Comamonadaceae</taxon>
        <taxon>Vandammella</taxon>
    </lineage>
</organism>
<evidence type="ECO:0000256" key="13">
    <source>
        <dbReference type="ARBA" id="ARBA00023237"/>
    </source>
</evidence>
<keyword evidence="18" id="KW-1185">Reference proteome</keyword>
<dbReference type="NCBIfam" id="TIGR01783">
    <property type="entry name" value="TonB-siderophor"/>
    <property type="match status" value="1"/>
</dbReference>
<accession>A0A2A2AJX6</accession>
<dbReference type="FunFam" id="2.170.130.10:FF:000001">
    <property type="entry name" value="Catecholate siderophore TonB-dependent receptor"/>
    <property type="match status" value="1"/>
</dbReference>
<keyword evidence="8" id="KW-0408">Iron</keyword>
<evidence type="ECO:0000313" key="17">
    <source>
        <dbReference type="EMBL" id="PAT38028.1"/>
    </source>
</evidence>
<dbReference type="InterPro" id="IPR012910">
    <property type="entry name" value="Plug_dom"/>
</dbReference>
<dbReference type="CDD" id="cd01347">
    <property type="entry name" value="ligand_gated_channel"/>
    <property type="match status" value="1"/>
</dbReference>
<dbReference type="AlphaFoldDB" id="A0A2A2AJX6"/>
<evidence type="ECO:0000256" key="2">
    <source>
        <dbReference type="ARBA" id="ARBA00009810"/>
    </source>
</evidence>
<dbReference type="InterPro" id="IPR010105">
    <property type="entry name" value="TonB_sidphr_rcpt"/>
</dbReference>
<keyword evidence="3 14" id="KW-0813">Transport</keyword>
<evidence type="ECO:0000313" key="18">
    <source>
        <dbReference type="Proteomes" id="UP000218054"/>
    </source>
</evidence>
<feature type="domain" description="Secretin/TonB short N-terminal" evidence="16">
    <location>
        <begin position="72"/>
        <end position="123"/>
    </location>
</feature>
<dbReference type="PROSITE" id="PS52016">
    <property type="entry name" value="TONB_DEPENDENT_REC_3"/>
    <property type="match status" value="1"/>
</dbReference>
<keyword evidence="9" id="KW-0406">Ion transport</keyword>
<keyword evidence="7" id="KW-0732">Signal</keyword>
<dbReference type="PANTHER" id="PTHR32552">
    <property type="entry name" value="FERRICHROME IRON RECEPTOR-RELATED"/>
    <property type="match status" value="1"/>
</dbReference>
<name>A0A2A2AJX6_9BURK</name>
<keyword evidence="12 17" id="KW-0675">Receptor</keyword>
<proteinExistence type="inferred from homology"/>
<dbReference type="SMART" id="SM00965">
    <property type="entry name" value="STN"/>
    <property type="match status" value="1"/>
</dbReference>
<dbReference type="Pfam" id="PF07660">
    <property type="entry name" value="STN"/>
    <property type="match status" value="1"/>
</dbReference>
<evidence type="ECO:0000256" key="7">
    <source>
        <dbReference type="ARBA" id="ARBA00022729"/>
    </source>
</evidence>
<evidence type="ECO:0000256" key="8">
    <source>
        <dbReference type="ARBA" id="ARBA00023004"/>
    </source>
</evidence>
<dbReference type="PANTHER" id="PTHR32552:SF68">
    <property type="entry name" value="FERRICHROME OUTER MEMBRANE TRANSPORTER_PHAGE RECEPTOR"/>
    <property type="match status" value="1"/>
</dbReference>
<gene>
    <name evidence="17" type="ORF">CK625_00325</name>
</gene>
<dbReference type="FunFam" id="2.40.170.20:FF:000005">
    <property type="entry name" value="TonB-dependent siderophore receptor"/>
    <property type="match status" value="1"/>
</dbReference>
<dbReference type="Gene3D" id="3.55.50.30">
    <property type="match status" value="1"/>
</dbReference>
<evidence type="ECO:0000256" key="4">
    <source>
        <dbReference type="ARBA" id="ARBA00022452"/>
    </source>
</evidence>
<dbReference type="GO" id="GO:0015891">
    <property type="term" value="P:siderophore transport"/>
    <property type="evidence" value="ECO:0007669"/>
    <property type="project" value="InterPro"/>
</dbReference>
<evidence type="ECO:0000256" key="14">
    <source>
        <dbReference type="PROSITE-ProRule" id="PRU01360"/>
    </source>
</evidence>
<keyword evidence="10 15" id="KW-0798">TonB box</keyword>
<dbReference type="Proteomes" id="UP000218054">
    <property type="component" value="Unassembled WGS sequence"/>
</dbReference>
<evidence type="ECO:0000256" key="9">
    <source>
        <dbReference type="ARBA" id="ARBA00023065"/>
    </source>
</evidence>
<dbReference type="Pfam" id="PF07715">
    <property type="entry name" value="Plug"/>
    <property type="match status" value="1"/>
</dbReference>
<evidence type="ECO:0000256" key="5">
    <source>
        <dbReference type="ARBA" id="ARBA00022496"/>
    </source>
</evidence>
<dbReference type="InterPro" id="IPR039426">
    <property type="entry name" value="TonB-dep_rcpt-like"/>
</dbReference>
<dbReference type="SUPFAM" id="SSF56935">
    <property type="entry name" value="Porins"/>
    <property type="match status" value="1"/>
</dbReference>
<dbReference type="Gene3D" id="2.170.130.10">
    <property type="entry name" value="TonB-dependent receptor, plug domain"/>
    <property type="match status" value="1"/>
</dbReference>
<keyword evidence="5" id="KW-0410">Iron transport</keyword>
<dbReference type="GO" id="GO:0038023">
    <property type="term" value="F:signaling receptor activity"/>
    <property type="evidence" value="ECO:0007669"/>
    <property type="project" value="InterPro"/>
</dbReference>
<evidence type="ECO:0000256" key="1">
    <source>
        <dbReference type="ARBA" id="ARBA00004571"/>
    </source>
</evidence>
<dbReference type="InterPro" id="IPR036942">
    <property type="entry name" value="Beta-barrel_TonB_sf"/>
</dbReference>
<evidence type="ECO:0000256" key="12">
    <source>
        <dbReference type="ARBA" id="ARBA00023170"/>
    </source>
</evidence>
<keyword evidence="13 14" id="KW-0998">Cell outer membrane</keyword>